<protein>
    <submittedName>
        <fullName evidence="2 4">Uncharacterized protein</fullName>
    </submittedName>
</protein>
<organism evidence="3 4">
    <name type="scientific">Toxocara canis</name>
    <name type="common">Canine roundworm</name>
    <dbReference type="NCBI Taxonomy" id="6265"/>
    <lineage>
        <taxon>Eukaryota</taxon>
        <taxon>Metazoa</taxon>
        <taxon>Ecdysozoa</taxon>
        <taxon>Nematoda</taxon>
        <taxon>Chromadorea</taxon>
        <taxon>Rhabditida</taxon>
        <taxon>Spirurina</taxon>
        <taxon>Ascaridomorpha</taxon>
        <taxon>Ascaridoidea</taxon>
        <taxon>Toxocaridae</taxon>
        <taxon>Toxocara</taxon>
    </lineage>
</organism>
<dbReference type="EMBL" id="UYWY01021406">
    <property type="protein sequence ID" value="VDM44065.1"/>
    <property type="molecule type" value="Genomic_DNA"/>
</dbReference>
<name>A0A183UW74_TOXCA</name>
<accession>A0A183UW74</accession>
<evidence type="ECO:0000313" key="2">
    <source>
        <dbReference type="EMBL" id="VDM44065.1"/>
    </source>
</evidence>
<feature type="compositionally biased region" description="Basic and acidic residues" evidence="1">
    <location>
        <begin position="177"/>
        <end position="198"/>
    </location>
</feature>
<gene>
    <name evidence="2" type="ORF">TCNE_LOCUS12744</name>
</gene>
<keyword evidence="3" id="KW-1185">Reference proteome</keyword>
<feature type="region of interest" description="Disordered" evidence="1">
    <location>
        <begin position="1"/>
        <end position="30"/>
    </location>
</feature>
<feature type="region of interest" description="Disordered" evidence="1">
    <location>
        <begin position="91"/>
        <end position="111"/>
    </location>
</feature>
<dbReference type="WBParaSite" id="TCNE_0001274401-mRNA-1">
    <property type="protein sequence ID" value="TCNE_0001274401-mRNA-1"/>
    <property type="gene ID" value="TCNE_0001274401"/>
</dbReference>
<dbReference type="AlphaFoldDB" id="A0A183UW74"/>
<feature type="region of interest" description="Disordered" evidence="1">
    <location>
        <begin position="151"/>
        <end position="214"/>
    </location>
</feature>
<evidence type="ECO:0000313" key="4">
    <source>
        <dbReference type="WBParaSite" id="TCNE_0001274401-mRNA-1"/>
    </source>
</evidence>
<dbReference type="Proteomes" id="UP000050794">
    <property type="component" value="Unassembled WGS sequence"/>
</dbReference>
<reference evidence="4" key="1">
    <citation type="submission" date="2016-06" db="UniProtKB">
        <authorList>
            <consortium name="WormBaseParasite"/>
        </authorList>
    </citation>
    <scope>IDENTIFICATION</scope>
</reference>
<sequence length="214" mass="23712">MTVLTSFGTSGGQPAGDPLGKQPGIGPRCSDTGRAVKEHLNNAPFNTIKQNLLKKSAPHTTYKTISHRRVGVPCEVPDYVMARFSQLHAHISSQRQTNRNYPEPEPSSTSSRLAGRLLAAFTRLVEWLTKLLIFSNIQDAALRIARKSEYDDHGDVGNQQTGSNLSLGGEVPGPKIDLSRRPLRGRLERKEQKRRDPIEEVGGLTGLEEERRPR</sequence>
<evidence type="ECO:0000313" key="3">
    <source>
        <dbReference type="Proteomes" id="UP000050794"/>
    </source>
</evidence>
<reference evidence="2 3" key="2">
    <citation type="submission" date="2018-11" db="EMBL/GenBank/DDBJ databases">
        <authorList>
            <consortium name="Pathogen Informatics"/>
        </authorList>
    </citation>
    <scope>NUCLEOTIDE SEQUENCE [LARGE SCALE GENOMIC DNA]</scope>
</reference>
<proteinExistence type="predicted"/>
<evidence type="ECO:0000256" key="1">
    <source>
        <dbReference type="SAM" id="MobiDB-lite"/>
    </source>
</evidence>
<feature type="compositionally biased region" description="Polar residues" evidence="1">
    <location>
        <begin position="157"/>
        <end position="166"/>
    </location>
</feature>